<dbReference type="SUPFAM" id="SSF48113">
    <property type="entry name" value="Heme-dependent peroxidases"/>
    <property type="match status" value="1"/>
</dbReference>
<feature type="region of interest" description="Disordered" evidence="4">
    <location>
        <begin position="1"/>
        <end position="59"/>
    </location>
</feature>
<dbReference type="PANTHER" id="PTHR11475:SF4">
    <property type="entry name" value="CHORION PEROXIDASE"/>
    <property type="match status" value="1"/>
</dbReference>
<evidence type="ECO:0000256" key="2">
    <source>
        <dbReference type="ARBA" id="ARBA00022525"/>
    </source>
</evidence>
<keyword evidence="3" id="KW-0325">Glycoprotein</keyword>
<dbReference type="AlphaFoldDB" id="Q7NFC7"/>
<dbReference type="PANTHER" id="PTHR11475">
    <property type="entry name" value="OXIDASE/PEROXIDASE"/>
    <property type="match status" value="1"/>
</dbReference>
<dbReference type="Proteomes" id="UP000000557">
    <property type="component" value="Chromosome"/>
</dbReference>
<gene>
    <name evidence="5" type="ordered locus">glr3599</name>
</gene>
<dbReference type="HOGENOM" id="CLU_027852_0_0_3"/>
<comment type="subcellular location">
    <subcellularLocation>
        <location evidence="1">Secreted</location>
    </subcellularLocation>
</comment>
<dbReference type="GO" id="GO:0020037">
    <property type="term" value="F:heme binding"/>
    <property type="evidence" value="ECO:0007669"/>
    <property type="project" value="InterPro"/>
</dbReference>
<dbReference type="eggNOG" id="COG2373">
    <property type="taxonomic scope" value="Bacteria"/>
</dbReference>
<proteinExistence type="predicted"/>
<evidence type="ECO:0000313" key="6">
    <source>
        <dbReference type="Proteomes" id="UP000000557"/>
    </source>
</evidence>
<dbReference type="GO" id="GO:0004601">
    <property type="term" value="F:peroxidase activity"/>
    <property type="evidence" value="ECO:0000318"/>
    <property type="project" value="GO_Central"/>
</dbReference>
<dbReference type="KEGG" id="gvi:glr3599"/>
<protein>
    <submittedName>
        <fullName evidence="5">Glr3599 protein</fullName>
    </submittedName>
</protein>
<dbReference type="Gene3D" id="1.10.640.10">
    <property type="entry name" value="Haem peroxidase domain superfamily, animal type"/>
    <property type="match status" value="1"/>
</dbReference>
<dbReference type="Pfam" id="PF03098">
    <property type="entry name" value="An_peroxidase"/>
    <property type="match status" value="1"/>
</dbReference>
<evidence type="ECO:0000256" key="3">
    <source>
        <dbReference type="ARBA" id="ARBA00023180"/>
    </source>
</evidence>
<reference evidence="5 6" key="1">
    <citation type="journal article" date="2003" name="DNA Res.">
        <title>Complete genome structure of Gloeobacter violaceus PCC 7421, a cyanobacterium that lacks thylakoids.</title>
        <authorList>
            <person name="Nakamura Y."/>
            <person name="Kaneko T."/>
            <person name="Sato S."/>
            <person name="Mimuro M."/>
            <person name="Miyashita H."/>
            <person name="Tsuchiya T."/>
            <person name="Sasamoto S."/>
            <person name="Watanabe A."/>
            <person name="Kawashima K."/>
            <person name="Kishida Y."/>
            <person name="Kiyokawa C."/>
            <person name="Kohara M."/>
            <person name="Matsumoto M."/>
            <person name="Matsuno A."/>
            <person name="Nakazaki N."/>
            <person name="Shimpo S."/>
            <person name="Takeuchi C."/>
            <person name="Yamada M."/>
            <person name="Tabata S."/>
        </authorList>
    </citation>
    <scope>NUCLEOTIDE SEQUENCE [LARGE SCALE GENOMIC DNA]</scope>
    <source>
        <strain evidence="6">ATCC 29082 / PCC 7421</strain>
    </source>
</reference>
<dbReference type="InterPro" id="IPR010255">
    <property type="entry name" value="Haem_peroxidase_sf"/>
</dbReference>
<sequence>MPTGRSVSRPLDSIHHRVTKMTSTQDRPTSVPPSASRRGPEVRRHGHAPRTGEQYPLGEFVPSGKFGRMFARLRPLLPPNEALIELGLAMGDVEPNTPEGDNPEVPAGYTYLGQFIDHDITFDTTSLQETLIDPQALTNFRSPMLDLDSVYGSGPAVQPYLYRQPPAATDPVTNIRRTGPVEELLVGLTNTQPGAGDADVPVSQPNDLPRNAEGTALLGDQRNDENLIVAQLHVAFLKAHNKLVRLIRSGEIPSESPERKSPFEEARDLLIWHYQWIVLHDFLPRIIEQGQLDDVLKNGRRFYQYKDFPFIPVEFSVAVYRLGHSMIRSVYDYNRVFTPRPGGVTPATLDLLFRFTAKSGEPNDFANVPVPSDWIIDWRRFFDLDASLPTNPSRKLDPFLVEPLSVLPNVEGQGRPDAFASLAVRNLLRGKMVGLPPGQSVALRMGMEPLSPEQIAQGPDGAVAKKHNLHIESPLWYYVLKEAQIKHGGRRLGPVGSRILAEVFVGLLEGDSSSFLNRCPTWKPKRPIAREDGRFTAADLIAFMGDVSPIDGLADPAGRS</sequence>
<dbReference type="STRING" id="251221.gene:10761114"/>
<evidence type="ECO:0000256" key="4">
    <source>
        <dbReference type="SAM" id="MobiDB-lite"/>
    </source>
</evidence>
<dbReference type="EMBL" id="BA000045">
    <property type="protein sequence ID" value="BAC91540.1"/>
    <property type="molecule type" value="Genomic_DNA"/>
</dbReference>
<dbReference type="PeroxiBase" id="4125">
    <property type="entry name" value="GviPxc01"/>
</dbReference>
<dbReference type="InParanoid" id="Q7NFC7"/>
<dbReference type="EnsemblBacteria" id="BAC91540">
    <property type="protein sequence ID" value="BAC91540"/>
    <property type="gene ID" value="BAC91540"/>
</dbReference>
<dbReference type="InterPro" id="IPR037120">
    <property type="entry name" value="Haem_peroxidase_sf_animal"/>
</dbReference>
<dbReference type="InterPro" id="IPR019791">
    <property type="entry name" value="Haem_peroxidase_animal"/>
</dbReference>
<accession>Q7NFC7</accession>
<dbReference type="GO" id="GO:0006979">
    <property type="term" value="P:response to oxidative stress"/>
    <property type="evidence" value="ECO:0007669"/>
    <property type="project" value="InterPro"/>
</dbReference>
<evidence type="ECO:0000313" key="5">
    <source>
        <dbReference type="EMBL" id="BAC91540.1"/>
    </source>
</evidence>
<organism evidence="5 6">
    <name type="scientific">Gloeobacter violaceus (strain ATCC 29082 / PCC 7421)</name>
    <dbReference type="NCBI Taxonomy" id="251221"/>
    <lineage>
        <taxon>Bacteria</taxon>
        <taxon>Bacillati</taxon>
        <taxon>Cyanobacteriota</taxon>
        <taxon>Cyanophyceae</taxon>
        <taxon>Gloeobacterales</taxon>
        <taxon>Gloeobacteraceae</taxon>
        <taxon>Gloeobacter</taxon>
    </lineage>
</organism>
<evidence type="ECO:0000256" key="1">
    <source>
        <dbReference type="ARBA" id="ARBA00004613"/>
    </source>
</evidence>
<reference evidence="5 6" key="2">
    <citation type="journal article" date="2003" name="DNA Res.">
        <title>Complete genome structure of Gloeobacter violaceus PCC 7421, a cyanobacterium that lacks thylakoids (supplement).</title>
        <authorList>
            <person name="Nakamura Y."/>
            <person name="Kaneko T."/>
            <person name="Sato S."/>
            <person name="Mimuro M."/>
            <person name="Miyashita H."/>
            <person name="Tsuchiya T."/>
            <person name="Sasamoto S."/>
            <person name="Watanabe A."/>
            <person name="Kawashima K."/>
            <person name="Kishida Y."/>
            <person name="Kiyokawa C."/>
            <person name="Kohara M."/>
            <person name="Matsumoto M."/>
            <person name="Matsuno A."/>
            <person name="Nakazaki N."/>
            <person name="Shimpo S."/>
            <person name="Takeuchi C."/>
            <person name="Yamada M."/>
            <person name="Tabata S."/>
        </authorList>
    </citation>
    <scope>NUCLEOTIDE SEQUENCE [LARGE SCALE GENOMIC DNA]</scope>
    <source>
        <strain evidence="6">ATCC 29082 / PCC 7421</strain>
    </source>
</reference>
<dbReference type="GO" id="GO:0005576">
    <property type="term" value="C:extracellular region"/>
    <property type="evidence" value="ECO:0007669"/>
    <property type="project" value="UniProtKB-SubCell"/>
</dbReference>
<keyword evidence="6" id="KW-1185">Reference proteome</keyword>
<dbReference type="FunFam" id="1.10.640.10:FF:000020">
    <property type="entry name" value="Heme peroxidase"/>
    <property type="match status" value="1"/>
</dbReference>
<keyword evidence="2" id="KW-0964">Secreted</keyword>
<dbReference type="PhylomeDB" id="Q7NFC7"/>
<dbReference type="OrthoDB" id="9765610at2"/>
<dbReference type="PATRIC" id="fig|251221.4.peg.3633"/>
<dbReference type="PROSITE" id="PS50292">
    <property type="entry name" value="PEROXIDASE_3"/>
    <property type="match status" value="1"/>
</dbReference>
<dbReference type="CDD" id="cd09819">
    <property type="entry name" value="An_peroxidase_bacterial_1"/>
    <property type="match status" value="1"/>
</dbReference>
<name>Q7NFC7_GLOVI</name>
<feature type="region of interest" description="Disordered" evidence="4">
    <location>
        <begin position="193"/>
        <end position="214"/>
    </location>
</feature>